<evidence type="ECO:0000256" key="2">
    <source>
        <dbReference type="SAM" id="SignalP"/>
    </source>
</evidence>
<evidence type="ECO:0008006" key="5">
    <source>
        <dbReference type="Google" id="ProtNLM"/>
    </source>
</evidence>
<dbReference type="Gene3D" id="2.120.10.30">
    <property type="entry name" value="TolB, C-terminal domain"/>
    <property type="match status" value="1"/>
</dbReference>
<reference evidence="3" key="1">
    <citation type="submission" date="2019-11" db="EMBL/GenBank/DDBJ databases">
        <title>Microbial mats filling the niche in hypersaline microbial mats.</title>
        <authorList>
            <person name="Wong H.L."/>
            <person name="Macleod F.I."/>
            <person name="White R.A. III"/>
            <person name="Burns B.P."/>
        </authorList>
    </citation>
    <scope>NUCLEOTIDE SEQUENCE</scope>
    <source>
        <strain evidence="3">Bin_327</strain>
    </source>
</reference>
<proteinExistence type="inferred from homology"/>
<dbReference type="AlphaFoldDB" id="A0A9D5QD30"/>
<dbReference type="InterPro" id="IPR011659">
    <property type="entry name" value="WD40"/>
</dbReference>
<evidence type="ECO:0000256" key="1">
    <source>
        <dbReference type="ARBA" id="ARBA00009820"/>
    </source>
</evidence>
<gene>
    <name evidence="3" type="ORF">GF359_00435</name>
</gene>
<accession>A0A9D5QD30</accession>
<sequence length="369" mass="42646">MIRTLLTGIIAFSTITAAYADLTALEAKAAASPENARVLYDLTRAYCKHDSADKAVESWRRLVDIDYDLASEVFLRANIAAYLGIEPFFPEMICDTMAAHPRFGPNREWIVFQAVIGGQMRVGMMDFFGDHYQVLTSRDYYCHEPAFVDSKDRILYTRYADDDVVELVYRDLQRNETRAILDSKTLTQPQSPDMPKSNLPMLFSFLSPETRTTEIGQYNIKKSKMKRLTDNYYSDRTPRYSSNGRLITFVSDNRTNLDIYIMNRRGKRKRQITDWRCHEVNPDFGDNDSKIAFSSNKRDHFDIYICELKSGDIYPVTLNEGNDMRPDISKDGNWLIFDSNRDTDILKSYLVPLNQPVSVEQLVEEIDNQ</sequence>
<evidence type="ECO:0000313" key="4">
    <source>
        <dbReference type="Proteomes" id="UP000630660"/>
    </source>
</evidence>
<dbReference type="PANTHER" id="PTHR36842:SF1">
    <property type="entry name" value="PROTEIN TOLB"/>
    <property type="match status" value="1"/>
</dbReference>
<dbReference type="Proteomes" id="UP000630660">
    <property type="component" value="Unassembled WGS sequence"/>
</dbReference>
<keyword evidence="2" id="KW-0732">Signal</keyword>
<name>A0A9D5QD30_UNCW3</name>
<dbReference type="PANTHER" id="PTHR36842">
    <property type="entry name" value="PROTEIN TOLB HOMOLOG"/>
    <property type="match status" value="1"/>
</dbReference>
<dbReference type="EMBL" id="WJKJ01000013">
    <property type="protein sequence ID" value="MBD3363660.1"/>
    <property type="molecule type" value="Genomic_DNA"/>
</dbReference>
<feature type="chain" id="PRO_5038920583" description="Tetratricopeptide repeat protein" evidence="2">
    <location>
        <begin position="21"/>
        <end position="369"/>
    </location>
</feature>
<comment type="similarity">
    <text evidence="1">Belongs to the TolB family.</text>
</comment>
<feature type="signal peptide" evidence="2">
    <location>
        <begin position="1"/>
        <end position="20"/>
    </location>
</feature>
<evidence type="ECO:0000313" key="3">
    <source>
        <dbReference type="EMBL" id="MBD3363660.1"/>
    </source>
</evidence>
<dbReference type="Pfam" id="PF07676">
    <property type="entry name" value="PD40"/>
    <property type="match status" value="2"/>
</dbReference>
<dbReference type="InterPro" id="IPR011042">
    <property type="entry name" value="6-blade_b-propeller_TolB-like"/>
</dbReference>
<protein>
    <recommendedName>
        <fullName evidence="5">Tetratricopeptide repeat protein</fullName>
    </recommendedName>
</protein>
<organism evidence="3 4">
    <name type="scientific">candidate division WOR-3 bacterium</name>
    <dbReference type="NCBI Taxonomy" id="2052148"/>
    <lineage>
        <taxon>Bacteria</taxon>
        <taxon>Bacteria division WOR-3</taxon>
    </lineage>
</organism>
<comment type="caution">
    <text evidence="3">The sequence shown here is derived from an EMBL/GenBank/DDBJ whole genome shotgun (WGS) entry which is preliminary data.</text>
</comment>
<dbReference type="SUPFAM" id="SSF69304">
    <property type="entry name" value="Tricorn protease N-terminal domain"/>
    <property type="match status" value="1"/>
</dbReference>